<sequence length="660" mass="67828">MSFVTALALLVGLLVAAPVAAHLLRRRNAEETSFPAARLVPATAPAARRRSALEDRALFAVRALAVAALALLGATPLFRCSHLSLARQGGASVAMAVVLDDSLSMRAKLPGGQARFERAVEAARQLAGGLAPGDAAAVVLAGSPPRVALASTTNLAAVREALDGLTPSDRSTDLDGALALARDLLEGLPQRDKRVVLFSDLADGSPGAPALEGSGEVALWVPLPELAASGEDCAVLRAERAGRRARVRVACTGPVGAGKRVEIRAGAEALGGVPLEPGWRAGEVAVELPEKAPEVLSAVLGGGDAIESDDVAPLVSTGGPLSIAAVVDQASTQVATGGPPPLEQALAALELEAEVRPLPAVPESAEELAPHAALVVDDAPGFTPEVRRALVGWVERGGVALLTLGRRAAAAPLGAGFEPMVPGVVRWGPSAVRGADAAESSLLGMSGSSLEDLAPEGRAVLEPAALEAPAEALVRWKDGAPLLLRRPMGRGVVLVLTLPLSTEESDLVLRPAFLALLDHFVSTARARGGARRIDAGETWTFDGYRTVEVARVLPGEGKEEGVPVTEVERRLRATPGVAGLYALTLDGERSTRVVSLAEREVDLRPRKVQESARAASLGGRDASVDASPYVALALLVLVAAELLLRALGGTRGEREAAAEG</sequence>
<dbReference type="SUPFAM" id="SSF53300">
    <property type="entry name" value="vWA-like"/>
    <property type="match status" value="1"/>
</dbReference>
<name>A0A017T206_9BACT</name>
<dbReference type="NCBIfam" id="TIGR02226">
    <property type="entry name" value="two_anch"/>
    <property type="match status" value="1"/>
</dbReference>
<dbReference type="CDD" id="cd00198">
    <property type="entry name" value="vWFA"/>
    <property type="match status" value="1"/>
</dbReference>
<evidence type="ECO:0000259" key="1">
    <source>
        <dbReference type="SMART" id="SM00327"/>
    </source>
</evidence>
<reference evidence="2 3" key="1">
    <citation type="submission" date="2013-05" db="EMBL/GenBank/DDBJ databases">
        <title>Genome assembly of Chondromyces apiculatus DSM 436.</title>
        <authorList>
            <person name="Sharma G."/>
            <person name="Khatri I."/>
            <person name="Kaur C."/>
            <person name="Mayilraj S."/>
            <person name="Subramanian S."/>
        </authorList>
    </citation>
    <scope>NUCLEOTIDE SEQUENCE [LARGE SCALE GENOMIC DNA]</scope>
    <source>
        <strain evidence="2 3">DSM 436</strain>
    </source>
</reference>
<dbReference type="InterPro" id="IPR011933">
    <property type="entry name" value="Double_TM_dom"/>
</dbReference>
<keyword evidence="3" id="KW-1185">Reference proteome</keyword>
<dbReference type="STRING" id="1192034.CAP_5635"/>
<dbReference type="Proteomes" id="UP000019678">
    <property type="component" value="Unassembled WGS sequence"/>
</dbReference>
<dbReference type="SUPFAM" id="SSF52317">
    <property type="entry name" value="Class I glutamine amidotransferase-like"/>
    <property type="match status" value="1"/>
</dbReference>
<dbReference type="RefSeq" id="WP_044246202.1">
    <property type="nucleotide sequence ID" value="NZ_ASRX01000048.1"/>
</dbReference>
<comment type="caution">
    <text evidence="2">The sequence shown here is derived from an EMBL/GenBank/DDBJ whole genome shotgun (WGS) entry which is preliminary data.</text>
</comment>
<dbReference type="InterPro" id="IPR036465">
    <property type="entry name" value="vWFA_dom_sf"/>
</dbReference>
<proteinExistence type="predicted"/>
<dbReference type="SMART" id="SM00327">
    <property type="entry name" value="VWA"/>
    <property type="match status" value="1"/>
</dbReference>
<evidence type="ECO:0000313" key="3">
    <source>
        <dbReference type="Proteomes" id="UP000019678"/>
    </source>
</evidence>
<dbReference type="PANTHER" id="PTHR37464">
    <property type="entry name" value="BLL2463 PROTEIN"/>
    <property type="match status" value="1"/>
</dbReference>
<dbReference type="InterPro" id="IPR029062">
    <property type="entry name" value="Class_I_gatase-like"/>
</dbReference>
<feature type="domain" description="VWFA" evidence="1">
    <location>
        <begin position="92"/>
        <end position="294"/>
    </location>
</feature>
<dbReference type="Pfam" id="PF13519">
    <property type="entry name" value="VWA_2"/>
    <property type="match status" value="1"/>
</dbReference>
<organism evidence="2 3">
    <name type="scientific">Chondromyces apiculatus DSM 436</name>
    <dbReference type="NCBI Taxonomy" id="1192034"/>
    <lineage>
        <taxon>Bacteria</taxon>
        <taxon>Pseudomonadati</taxon>
        <taxon>Myxococcota</taxon>
        <taxon>Polyangia</taxon>
        <taxon>Polyangiales</taxon>
        <taxon>Polyangiaceae</taxon>
        <taxon>Chondromyces</taxon>
    </lineage>
</organism>
<protein>
    <recommendedName>
        <fullName evidence="1">VWFA domain-containing protein</fullName>
    </recommendedName>
</protein>
<dbReference type="InterPro" id="IPR002035">
    <property type="entry name" value="VWF_A"/>
</dbReference>
<dbReference type="OrthoDB" id="5500636at2"/>
<dbReference type="PANTHER" id="PTHR37464:SF1">
    <property type="entry name" value="BLL2463 PROTEIN"/>
    <property type="match status" value="1"/>
</dbReference>
<dbReference type="Gene3D" id="3.40.50.410">
    <property type="entry name" value="von Willebrand factor, type A domain"/>
    <property type="match status" value="1"/>
</dbReference>
<evidence type="ECO:0000313" key="2">
    <source>
        <dbReference type="EMBL" id="EYF03304.1"/>
    </source>
</evidence>
<accession>A0A017T206</accession>
<dbReference type="Gene3D" id="3.40.50.880">
    <property type="match status" value="1"/>
</dbReference>
<gene>
    <name evidence="2" type="ORF">CAP_5635</name>
</gene>
<dbReference type="EMBL" id="ASRX01000048">
    <property type="protein sequence ID" value="EYF03304.1"/>
    <property type="molecule type" value="Genomic_DNA"/>
</dbReference>
<dbReference type="Pfam" id="PF07584">
    <property type="entry name" value="BatA"/>
    <property type="match status" value="1"/>
</dbReference>
<dbReference type="InterPro" id="IPR024163">
    <property type="entry name" value="Aerotolerance_reg_N"/>
</dbReference>
<dbReference type="eggNOG" id="COG2304">
    <property type="taxonomic scope" value="Bacteria"/>
</dbReference>
<dbReference type="AlphaFoldDB" id="A0A017T206"/>